<feature type="transmembrane region" description="Helical" evidence="5">
    <location>
        <begin position="58"/>
        <end position="91"/>
    </location>
</feature>
<dbReference type="Proteomes" id="UP000762676">
    <property type="component" value="Unassembled WGS sequence"/>
</dbReference>
<sequence>MPSITMILVEEFIRGVGLCLLVWCACGLISLVGALCYAELGTTISRSGGDYAYIMEAFGPLCAFLQLWVNLIVIRPTAQAVVALTFAYYTVQPLFPNCEPPAAAVSLLAALCISLLTFVNAMSVRAATVIQDLFTAAKLFALTAIIITGLALIGKGMLCTTLVFTL</sequence>
<evidence type="ECO:0000313" key="7">
    <source>
        <dbReference type="Proteomes" id="UP000762676"/>
    </source>
</evidence>
<dbReference type="AlphaFoldDB" id="A0AAV4IWR3"/>
<evidence type="ECO:0000313" key="6">
    <source>
        <dbReference type="EMBL" id="GFS14822.1"/>
    </source>
</evidence>
<comment type="subcellular location">
    <subcellularLocation>
        <location evidence="1">Membrane</location>
        <topology evidence="1">Multi-pass membrane protein</topology>
    </subcellularLocation>
</comment>
<dbReference type="PANTHER" id="PTHR11785">
    <property type="entry name" value="AMINO ACID TRANSPORTER"/>
    <property type="match status" value="1"/>
</dbReference>
<dbReference type="GO" id="GO:0016020">
    <property type="term" value="C:membrane"/>
    <property type="evidence" value="ECO:0007669"/>
    <property type="project" value="UniProtKB-SubCell"/>
</dbReference>
<dbReference type="EMBL" id="BMAT01013532">
    <property type="protein sequence ID" value="GFS14822.1"/>
    <property type="molecule type" value="Genomic_DNA"/>
</dbReference>
<evidence type="ECO:0000256" key="4">
    <source>
        <dbReference type="ARBA" id="ARBA00023136"/>
    </source>
</evidence>
<gene>
    <name evidence="6" type="ORF">ElyMa_006756100</name>
</gene>
<protein>
    <submittedName>
        <fullName evidence="6">Amino acid transporter 2 like</fullName>
    </submittedName>
</protein>
<name>A0AAV4IWR3_9GAST</name>
<evidence type="ECO:0000256" key="3">
    <source>
        <dbReference type="ARBA" id="ARBA00022989"/>
    </source>
</evidence>
<evidence type="ECO:0000256" key="2">
    <source>
        <dbReference type="ARBA" id="ARBA00022692"/>
    </source>
</evidence>
<dbReference type="InterPro" id="IPR002293">
    <property type="entry name" value="AA/rel_permease1"/>
</dbReference>
<evidence type="ECO:0000256" key="1">
    <source>
        <dbReference type="ARBA" id="ARBA00004141"/>
    </source>
</evidence>
<keyword evidence="2 5" id="KW-0812">Transmembrane</keyword>
<keyword evidence="4 5" id="KW-0472">Membrane</keyword>
<organism evidence="6 7">
    <name type="scientific">Elysia marginata</name>
    <dbReference type="NCBI Taxonomy" id="1093978"/>
    <lineage>
        <taxon>Eukaryota</taxon>
        <taxon>Metazoa</taxon>
        <taxon>Spiralia</taxon>
        <taxon>Lophotrochozoa</taxon>
        <taxon>Mollusca</taxon>
        <taxon>Gastropoda</taxon>
        <taxon>Heterobranchia</taxon>
        <taxon>Euthyneura</taxon>
        <taxon>Panpulmonata</taxon>
        <taxon>Sacoglossa</taxon>
        <taxon>Placobranchoidea</taxon>
        <taxon>Plakobranchidae</taxon>
        <taxon>Elysia</taxon>
    </lineage>
</organism>
<reference evidence="6 7" key="1">
    <citation type="journal article" date="2021" name="Elife">
        <title>Chloroplast acquisition without the gene transfer in kleptoplastic sea slugs, Plakobranchus ocellatus.</title>
        <authorList>
            <person name="Maeda T."/>
            <person name="Takahashi S."/>
            <person name="Yoshida T."/>
            <person name="Shimamura S."/>
            <person name="Takaki Y."/>
            <person name="Nagai Y."/>
            <person name="Toyoda A."/>
            <person name="Suzuki Y."/>
            <person name="Arimoto A."/>
            <person name="Ishii H."/>
            <person name="Satoh N."/>
            <person name="Nishiyama T."/>
            <person name="Hasebe M."/>
            <person name="Maruyama T."/>
            <person name="Minagawa J."/>
            <person name="Obokata J."/>
            <person name="Shigenobu S."/>
        </authorList>
    </citation>
    <scope>NUCLEOTIDE SEQUENCE [LARGE SCALE GENOMIC DNA]</scope>
</reference>
<dbReference type="PANTHER" id="PTHR11785:SF528">
    <property type="entry name" value="AMINO ACID TRANSPORTER PROTEIN JHI-21"/>
    <property type="match status" value="1"/>
</dbReference>
<keyword evidence="7" id="KW-1185">Reference proteome</keyword>
<evidence type="ECO:0000256" key="5">
    <source>
        <dbReference type="SAM" id="Phobius"/>
    </source>
</evidence>
<dbReference type="GO" id="GO:0015179">
    <property type="term" value="F:L-amino acid transmembrane transporter activity"/>
    <property type="evidence" value="ECO:0007669"/>
    <property type="project" value="TreeGrafter"/>
</dbReference>
<accession>A0AAV4IWR3</accession>
<dbReference type="Pfam" id="PF13520">
    <property type="entry name" value="AA_permease_2"/>
    <property type="match status" value="1"/>
</dbReference>
<feature type="transmembrane region" description="Helical" evidence="5">
    <location>
        <begin position="12"/>
        <end position="37"/>
    </location>
</feature>
<keyword evidence="3 5" id="KW-1133">Transmembrane helix</keyword>
<dbReference type="Gene3D" id="1.20.1740.10">
    <property type="entry name" value="Amino acid/polyamine transporter I"/>
    <property type="match status" value="1"/>
</dbReference>
<feature type="transmembrane region" description="Helical" evidence="5">
    <location>
        <begin position="103"/>
        <end position="127"/>
    </location>
</feature>
<comment type="caution">
    <text evidence="6">The sequence shown here is derived from an EMBL/GenBank/DDBJ whole genome shotgun (WGS) entry which is preliminary data.</text>
</comment>
<dbReference type="InterPro" id="IPR050598">
    <property type="entry name" value="AminoAcid_Transporter"/>
</dbReference>
<proteinExistence type="predicted"/>
<feature type="transmembrane region" description="Helical" evidence="5">
    <location>
        <begin position="139"/>
        <end position="164"/>
    </location>
</feature>